<dbReference type="EMBL" id="KV417633">
    <property type="protein sequence ID" value="KZP13419.1"/>
    <property type="molecule type" value="Genomic_DNA"/>
</dbReference>
<keyword evidence="3" id="KW-1185">Reference proteome</keyword>
<name>A0A166RDT1_9AGAM</name>
<evidence type="ECO:0000313" key="2">
    <source>
        <dbReference type="EMBL" id="KZP28167.1"/>
    </source>
</evidence>
<sequence>MRKKWLARHRLQGWGHWGGRSPVRQSLTFFNPFYERADISKSYRVMEVFIFFPQC</sequence>
<gene>
    <name evidence="2" type="ORF">FIBSPDRAFT_852982</name>
    <name evidence="1" type="ORF">FIBSPDRAFT_869346</name>
</gene>
<accession>A0A166RDT1</accession>
<proteinExistence type="predicted"/>
<reference evidence="2 3" key="1">
    <citation type="journal article" date="2016" name="Mol. Biol. Evol.">
        <title>Comparative Genomics of Early-Diverging Mushroom-Forming Fungi Provides Insights into the Origins of Lignocellulose Decay Capabilities.</title>
        <authorList>
            <person name="Nagy L.G."/>
            <person name="Riley R."/>
            <person name="Tritt A."/>
            <person name="Adam C."/>
            <person name="Daum C."/>
            <person name="Floudas D."/>
            <person name="Sun H."/>
            <person name="Yadav J.S."/>
            <person name="Pangilinan J."/>
            <person name="Larsson K.H."/>
            <person name="Matsuura K."/>
            <person name="Barry K."/>
            <person name="Labutti K."/>
            <person name="Kuo R."/>
            <person name="Ohm R.A."/>
            <person name="Bhattacharya S.S."/>
            <person name="Shirouzu T."/>
            <person name="Yoshinaga Y."/>
            <person name="Martin F.M."/>
            <person name="Grigoriev I.V."/>
            <person name="Hibbett D.S."/>
        </authorList>
    </citation>
    <scope>NUCLEOTIDE SEQUENCE [LARGE SCALE GENOMIC DNA]</scope>
    <source>
        <strain evidence="2 3">CBS 109695</strain>
    </source>
</reference>
<dbReference type="EMBL" id="KV417505">
    <property type="protein sequence ID" value="KZP28167.1"/>
    <property type="molecule type" value="Genomic_DNA"/>
</dbReference>
<protein>
    <submittedName>
        <fullName evidence="2">Uncharacterized protein</fullName>
    </submittedName>
</protein>
<dbReference type="AlphaFoldDB" id="A0A166RDT1"/>
<evidence type="ECO:0000313" key="3">
    <source>
        <dbReference type="Proteomes" id="UP000076532"/>
    </source>
</evidence>
<evidence type="ECO:0000313" key="1">
    <source>
        <dbReference type="EMBL" id="KZP13419.1"/>
    </source>
</evidence>
<organism evidence="2 3">
    <name type="scientific">Athelia psychrophila</name>
    <dbReference type="NCBI Taxonomy" id="1759441"/>
    <lineage>
        <taxon>Eukaryota</taxon>
        <taxon>Fungi</taxon>
        <taxon>Dikarya</taxon>
        <taxon>Basidiomycota</taxon>
        <taxon>Agaricomycotina</taxon>
        <taxon>Agaricomycetes</taxon>
        <taxon>Agaricomycetidae</taxon>
        <taxon>Atheliales</taxon>
        <taxon>Atheliaceae</taxon>
        <taxon>Athelia</taxon>
    </lineage>
</organism>
<dbReference type="Proteomes" id="UP000076532">
    <property type="component" value="Unassembled WGS sequence"/>
</dbReference>